<evidence type="ECO:0000313" key="2">
    <source>
        <dbReference type="EMBL" id="MDE9620352.1"/>
    </source>
</evidence>
<dbReference type="Proteomes" id="UP001147005">
    <property type="component" value="Unassembled WGS sequence"/>
</dbReference>
<comment type="caution">
    <text evidence="2">The sequence shown here is derived from an EMBL/GenBank/DDBJ whole genome shotgun (WGS) entry which is preliminary data.</text>
</comment>
<dbReference type="AlphaFoldDB" id="A0A9X4GJD5"/>
<protein>
    <submittedName>
        <fullName evidence="2">Rz1 lytic protein</fullName>
    </submittedName>
</protein>
<feature type="chain" id="PRO_5040854742" evidence="1">
    <location>
        <begin position="19"/>
        <end position="87"/>
    </location>
</feature>
<proteinExistence type="predicted"/>
<evidence type="ECO:0000313" key="3">
    <source>
        <dbReference type="Proteomes" id="UP001147005"/>
    </source>
</evidence>
<sequence length="87" mass="9317">MKAIRALTSLFLLPLLTACGNTQTVYVPAPVVPISADLTADTPIPGMVVPFTWQASLELNTQLYTALGQCNLDKAAIRKIESSRASQ</sequence>
<accession>A0A9X4GJD5</accession>
<gene>
    <name evidence="2" type="ORF">L2111_20090</name>
</gene>
<keyword evidence="1" id="KW-0732">Signal</keyword>
<dbReference type="EMBL" id="JAKIHW010000029">
    <property type="protein sequence ID" value="MDE9620352.1"/>
    <property type="molecule type" value="Genomic_DNA"/>
</dbReference>
<feature type="signal peptide" evidence="1">
    <location>
        <begin position="1"/>
        <end position="18"/>
    </location>
</feature>
<dbReference type="PROSITE" id="PS51257">
    <property type="entry name" value="PROKAR_LIPOPROTEIN"/>
    <property type="match status" value="1"/>
</dbReference>
<evidence type="ECO:0000256" key="1">
    <source>
        <dbReference type="SAM" id="SignalP"/>
    </source>
</evidence>
<reference evidence="2" key="1">
    <citation type="submission" date="2022-01" db="EMBL/GenBank/DDBJ databases">
        <title>Genetic Characterization of Carbapenem-resistant Citrobacter spp. from China: a multicenter study.</title>
        <authorList>
            <person name="Ye L."/>
        </authorList>
    </citation>
    <scope>NUCLEOTIDE SEQUENCE</scope>
    <source>
        <strain evidence="2">IR5432</strain>
    </source>
</reference>
<dbReference type="Pfam" id="PF23793">
    <property type="entry name" value="LysC"/>
    <property type="match status" value="1"/>
</dbReference>
<name>A0A9X4GJD5_9ENTR</name>
<organism evidence="2 3">
    <name type="scientific">Citrobacter portucalensis</name>
    <dbReference type="NCBI Taxonomy" id="1639133"/>
    <lineage>
        <taxon>Bacteria</taxon>
        <taxon>Pseudomonadati</taxon>
        <taxon>Pseudomonadota</taxon>
        <taxon>Gammaproteobacteria</taxon>
        <taxon>Enterobacterales</taxon>
        <taxon>Enterobacteriaceae</taxon>
        <taxon>Citrobacter</taxon>
        <taxon>Citrobacter freundii complex</taxon>
    </lineage>
</organism>
<dbReference type="InterPro" id="IPR058979">
    <property type="entry name" value="LysC-like"/>
</dbReference>